<comment type="caution">
    <text evidence="1">The sequence shown here is derived from an EMBL/GenBank/DDBJ whole genome shotgun (WGS) entry which is preliminary data.</text>
</comment>
<accession>A0A1F6CHF7</accession>
<dbReference type="EMBL" id="MFKW01000086">
    <property type="protein sequence ID" value="OGG48694.1"/>
    <property type="molecule type" value="Genomic_DNA"/>
</dbReference>
<organism evidence="1 2">
    <name type="scientific">Candidatus Kaiserbacteria bacterium RIFCSPHIGHO2_01_FULL_54_36b</name>
    <dbReference type="NCBI Taxonomy" id="1798483"/>
    <lineage>
        <taxon>Bacteria</taxon>
        <taxon>Candidatus Kaiseribacteriota</taxon>
    </lineage>
</organism>
<gene>
    <name evidence="1" type="ORF">A2704_02995</name>
</gene>
<sequence length="98" mass="11469">MQSVKELISPYRGSEKTYEMVKEQIREKYGDDAADEFDPHTDAMPAVSWMSYGYRVKKGERSLKSVTYVEIKNDKGEVEKRIRRVVHLFHKLQVTKAT</sequence>
<proteinExistence type="predicted"/>
<evidence type="ECO:0000313" key="2">
    <source>
        <dbReference type="Proteomes" id="UP000176445"/>
    </source>
</evidence>
<protein>
    <submittedName>
        <fullName evidence="1">Uncharacterized protein</fullName>
    </submittedName>
</protein>
<dbReference type="AlphaFoldDB" id="A0A1F6CHF7"/>
<dbReference type="Proteomes" id="UP000176445">
    <property type="component" value="Unassembled WGS sequence"/>
</dbReference>
<evidence type="ECO:0000313" key="1">
    <source>
        <dbReference type="EMBL" id="OGG48694.1"/>
    </source>
</evidence>
<name>A0A1F6CHF7_9BACT</name>
<reference evidence="1 2" key="1">
    <citation type="journal article" date="2016" name="Nat. Commun.">
        <title>Thousands of microbial genomes shed light on interconnected biogeochemical processes in an aquifer system.</title>
        <authorList>
            <person name="Anantharaman K."/>
            <person name="Brown C.T."/>
            <person name="Hug L.A."/>
            <person name="Sharon I."/>
            <person name="Castelle C.J."/>
            <person name="Probst A.J."/>
            <person name="Thomas B.C."/>
            <person name="Singh A."/>
            <person name="Wilkins M.J."/>
            <person name="Karaoz U."/>
            <person name="Brodie E.L."/>
            <person name="Williams K.H."/>
            <person name="Hubbard S.S."/>
            <person name="Banfield J.F."/>
        </authorList>
    </citation>
    <scope>NUCLEOTIDE SEQUENCE [LARGE SCALE GENOMIC DNA]</scope>
</reference>